<name>A0A4D5RUI2_IXOSC</name>
<dbReference type="PANTHER" id="PTHR22639">
    <property type="entry name" value="GAG-RELATED PROTEIN"/>
    <property type="match status" value="1"/>
</dbReference>
<organism evidence="4">
    <name type="scientific">Ixodes scapularis</name>
    <name type="common">Black-legged tick</name>
    <name type="synonym">Deer tick</name>
    <dbReference type="NCBI Taxonomy" id="6945"/>
    <lineage>
        <taxon>Eukaryota</taxon>
        <taxon>Metazoa</taxon>
        <taxon>Ecdysozoa</taxon>
        <taxon>Arthropoda</taxon>
        <taxon>Chelicerata</taxon>
        <taxon>Arachnida</taxon>
        <taxon>Acari</taxon>
        <taxon>Parasitiformes</taxon>
        <taxon>Ixodida</taxon>
        <taxon>Ixodoidea</taxon>
        <taxon>Ixodidae</taxon>
        <taxon>Ixodinae</taxon>
        <taxon>Ixodes</taxon>
    </lineage>
</organism>
<feature type="compositionally biased region" description="Acidic residues" evidence="2">
    <location>
        <begin position="359"/>
        <end position="369"/>
    </location>
</feature>
<feature type="region of interest" description="Disordered" evidence="2">
    <location>
        <begin position="346"/>
        <end position="406"/>
    </location>
</feature>
<evidence type="ECO:0000256" key="2">
    <source>
        <dbReference type="SAM" id="MobiDB-lite"/>
    </source>
</evidence>
<sequence length="406" mass="44835">MAGSSGAVITALSGRGVVADSATQDYRIVMPALPRGVSFLNTLFLHCDIAGRPYKIADFKTGLRDAGVLQVLKAYGPYQMNHVWSVTFHSQASKFKLLQLKEFQVKGKRCLVVDPNKAEIKLKLHWVPCEVPDDVVRKALEPFGKVEAVERESWHEEGFNGVESTTRKVHLILKDTTATDRIPHQLRISNANALVIVPGRAPMCLRCHRTGHVRRDCRVPRCDSCRRFGHLKEDCVQTYATITTATTEDLSSDLIMDQEEAEETTGDTKLADAAPEQQPTRESTGQDGASMPSSVHPSKLPRRTDSGTEVYTLDFTQDQPAQDGTVKVAECDGDDDCDADGAAMELSECETGKRPWEPVETDGNDDDADLASPDQKPVWQNPKTRKSRRQGKSRALASNRSRSSSQ</sequence>
<dbReference type="GO" id="GO:0002218">
    <property type="term" value="P:activation of innate immune response"/>
    <property type="evidence" value="ECO:0007669"/>
    <property type="project" value="InterPro"/>
</dbReference>
<evidence type="ECO:0000259" key="3">
    <source>
        <dbReference type="PROSITE" id="PS50158"/>
    </source>
</evidence>
<dbReference type="GO" id="GO:0008270">
    <property type="term" value="F:zinc ion binding"/>
    <property type="evidence" value="ECO:0007669"/>
    <property type="project" value="UniProtKB-KW"/>
</dbReference>
<keyword evidence="1" id="KW-0479">Metal-binding</keyword>
<keyword evidence="1" id="KW-0862">Zinc</keyword>
<dbReference type="InterPro" id="IPR042509">
    <property type="entry name" value="ZCCHC3"/>
</dbReference>
<dbReference type="EMBL" id="GHJT01007031">
    <property type="protein sequence ID" value="MOY41002.1"/>
    <property type="molecule type" value="Transcribed_RNA"/>
</dbReference>
<evidence type="ECO:0000313" key="4">
    <source>
        <dbReference type="EMBL" id="MOY41002.1"/>
    </source>
</evidence>
<dbReference type="GO" id="GO:0003690">
    <property type="term" value="F:double-stranded DNA binding"/>
    <property type="evidence" value="ECO:0007669"/>
    <property type="project" value="InterPro"/>
</dbReference>
<dbReference type="VEuPathDB" id="VectorBase:ISCP_011450"/>
<feature type="region of interest" description="Disordered" evidence="2">
    <location>
        <begin position="258"/>
        <end position="305"/>
    </location>
</feature>
<evidence type="ECO:0000256" key="1">
    <source>
        <dbReference type="PROSITE-ProRule" id="PRU00047"/>
    </source>
</evidence>
<dbReference type="PANTHER" id="PTHR22639:SF3">
    <property type="entry name" value="ZINC FINGER CCHC DOMAIN-CONTAINING PROTEIN 3"/>
    <property type="match status" value="1"/>
</dbReference>
<feature type="domain" description="CCHC-type" evidence="3">
    <location>
        <begin position="204"/>
        <end position="218"/>
    </location>
</feature>
<dbReference type="Gene3D" id="4.10.60.10">
    <property type="entry name" value="Zinc finger, CCHC-type"/>
    <property type="match status" value="1"/>
</dbReference>
<feature type="compositionally biased region" description="Low complexity" evidence="2">
    <location>
        <begin position="393"/>
        <end position="406"/>
    </location>
</feature>
<dbReference type="InterPro" id="IPR036875">
    <property type="entry name" value="Znf_CCHC_sf"/>
</dbReference>
<feature type="compositionally biased region" description="Basic residues" evidence="2">
    <location>
        <begin position="383"/>
        <end position="392"/>
    </location>
</feature>
<dbReference type="OrthoDB" id="7486164at2759"/>
<accession>A0A4D5RUI2</accession>
<dbReference type="SUPFAM" id="SSF57756">
    <property type="entry name" value="Retrovirus zinc finger-like domains"/>
    <property type="match status" value="1"/>
</dbReference>
<dbReference type="PROSITE" id="PS50158">
    <property type="entry name" value="ZF_CCHC"/>
    <property type="match status" value="1"/>
</dbReference>
<keyword evidence="1" id="KW-0863">Zinc-finger</keyword>
<proteinExistence type="predicted"/>
<protein>
    <recommendedName>
        <fullName evidence="3">CCHC-type domain-containing protein</fullName>
    </recommendedName>
</protein>
<feature type="compositionally biased region" description="Polar residues" evidence="2">
    <location>
        <begin position="277"/>
        <end position="296"/>
    </location>
</feature>
<dbReference type="AlphaFoldDB" id="A0A4D5RUI2"/>
<reference evidence="4" key="1">
    <citation type="submission" date="2019-04" db="EMBL/GenBank/DDBJ databases">
        <title>An insight into the mialome of Ixodes scapularis.</title>
        <authorList>
            <person name="Ribeiro J.M."/>
            <person name="Mather T.N."/>
            <person name="Karim S."/>
        </authorList>
    </citation>
    <scope>NUCLEOTIDE SEQUENCE</scope>
</reference>
<dbReference type="InterPro" id="IPR001878">
    <property type="entry name" value="Znf_CCHC"/>
</dbReference>
<dbReference type="GO" id="GO:0003723">
    <property type="term" value="F:RNA binding"/>
    <property type="evidence" value="ECO:0007669"/>
    <property type="project" value="InterPro"/>
</dbReference>
<dbReference type="SMART" id="SM00343">
    <property type="entry name" value="ZnF_C2HC"/>
    <property type="match status" value="2"/>
</dbReference>